<name>W9ASS5_MYCCO</name>
<accession>W9ASS5</accession>
<protein>
    <submittedName>
        <fullName evidence="1">Uncharacterized protein</fullName>
    </submittedName>
</protein>
<dbReference type="AlphaFoldDB" id="W9ASS5"/>
<proteinExistence type="predicted"/>
<dbReference type="OrthoDB" id="9872422at2"/>
<sequence length="68" mass="7602">MVTTLPLDAEPADVAEQATPVIDDDFDYGAGTFPLPMEVDPADYWLQRDVVVMPDDEYPMYAELHDIA</sequence>
<reference evidence="1" key="2">
    <citation type="submission" date="2014-03" db="EMBL/GenBank/DDBJ databases">
        <authorList>
            <person name="Urmite Genomes"/>
        </authorList>
    </citation>
    <scope>NUCLEOTIDE SEQUENCE</scope>
    <source>
        <strain evidence="1">DSM 44829</strain>
    </source>
</reference>
<evidence type="ECO:0000313" key="1">
    <source>
        <dbReference type="EMBL" id="CDO05636.1"/>
    </source>
</evidence>
<dbReference type="EMBL" id="CCBB010000001">
    <property type="protein sequence ID" value="CDO05636.1"/>
    <property type="molecule type" value="Genomic_DNA"/>
</dbReference>
<organism evidence="1 2">
    <name type="scientific">Mycolicibacterium cosmeticum</name>
    <dbReference type="NCBI Taxonomy" id="258533"/>
    <lineage>
        <taxon>Bacteria</taxon>
        <taxon>Bacillati</taxon>
        <taxon>Actinomycetota</taxon>
        <taxon>Actinomycetes</taxon>
        <taxon>Mycobacteriales</taxon>
        <taxon>Mycobacteriaceae</taxon>
        <taxon>Mycolicibacterium</taxon>
    </lineage>
</organism>
<keyword evidence="2" id="KW-1185">Reference proteome</keyword>
<dbReference type="Proteomes" id="UP000028870">
    <property type="component" value="Unassembled WGS sequence"/>
</dbReference>
<gene>
    <name evidence="1" type="ORF">BN977_00410</name>
</gene>
<reference evidence="1" key="1">
    <citation type="submission" date="2014-03" db="EMBL/GenBank/DDBJ databases">
        <title>Draft Genome Sequence of Mycobacterium cosmeticum DSM 44829.</title>
        <authorList>
            <person name="Croce O."/>
            <person name="Robert C."/>
            <person name="Raoult D."/>
            <person name="Drancourt M."/>
        </authorList>
    </citation>
    <scope>NUCLEOTIDE SEQUENCE [LARGE SCALE GENOMIC DNA]</scope>
    <source>
        <strain evidence="1">DSM 44829</strain>
    </source>
</reference>
<comment type="caution">
    <text evidence="1">The sequence shown here is derived from an EMBL/GenBank/DDBJ whole genome shotgun (WGS) entry which is preliminary data.</text>
</comment>
<dbReference type="RefSeq" id="WP_036396065.1">
    <property type="nucleotide sequence ID" value="NZ_CCBB010000001.1"/>
</dbReference>
<evidence type="ECO:0000313" key="2">
    <source>
        <dbReference type="Proteomes" id="UP000028870"/>
    </source>
</evidence>